<reference evidence="1" key="1">
    <citation type="submission" date="2023-08" db="EMBL/GenBank/DDBJ databases">
        <title>WGS of pathogenic bacterial species, Los Angeles County Public Health Laboratories.</title>
        <authorList>
            <person name="Garrigues J.M."/>
            <person name="Green N.M."/>
        </authorList>
    </citation>
    <scope>NUCLEOTIDE SEQUENCE</scope>
    <source>
        <strain evidence="1">LACPHL-BACT-2023-00068</strain>
    </source>
</reference>
<dbReference type="RefSeq" id="WP_146144435.1">
    <property type="nucleotide sequence ID" value="NZ_CP020388.1"/>
</dbReference>
<dbReference type="AlphaFoldDB" id="A0AAW8HZ08"/>
<proteinExistence type="predicted"/>
<dbReference type="EMBL" id="JAVDNV010000030">
    <property type="protein sequence ID" value="MDQ2312449.1"/>
    <property type="molecule type" value="Genomic_DNA"/>
</dbReference>
<dbReference type="Proteomes" id="UP001236270">
    <property type="component" value="Unassembled WGS sequence"/>
</dbReference>
<accession>A0AAW8HZ08</accession>
<evidence type="ECO:0000313" key="2">
    <source>
        <dbReference type="Proteomes" id="UP001236270"/>
    </source>
</evidence>
<protein>
    <submittedName>
        <fullName evidence="1">Uncharacterized protein</fullName>
    </submittedName>
</protein>
<sequence>MSEVAAWSSFGGKETALMMIAGLSVALEKSGGKYIRGGKINKSTVARAAIDAINEHGDGTEISIKALTDLINEALSTKLTKLEV</sequence>
<name>A0AAW8HZ08_PLUGE</name>
<comment type="caution">
    <text evidence="1">The sequence shown here is derived from an EMBL/GenBank/DDBJ whole genome shotgun (WGS) entry which is preliminary data.</text>
</comment>
<gene>
    <name evidence="1" type="ORF">RBJ30_25725</name>
</gene>
<dbReference type="GeneID" id="61383626"/>
<evidence type="ECO:0000313" key="1">
    <source>
        <dbReference type="EMBL" id="MDQ2312449.1"/>
    </source>
</evidence>
<organism evidence="1 2">
    <name type="scientific">Pluralibacter gergoviae</name>
    <name type="common">Enterobacter gergoviae</name>
    <dbReference type="NCBI Taxonomy" id="61647"/>
    <lineage>
        <taxon>Bacteria</taxon>
        <taxon>Pseudomonadati</taxon>
        <taxon>Pseudomonadota</taxon>
        <taxon>Gammaproteobacteria</taxon>
        <taxon>Enterobacterales</taxon>
        <taxon>Enterobacteriaceae</taxon>
        <taxon>Pluralibacter</taxon>
    </lineage>
</organism>